<keyword evidence="8" id="KW-0325">Glycoprotein</keyword>
<feature type="chain" id="PRO_5041972301" evidence="9">
    <location>
        <begin position="21"/>
        <end position="406"/>
    </location>
</feature>
<evidence type="ECO:0000256" key="1">
    <source>
        <dbReference type="ARBA" id="ARBA00004167"/>
    </source>
</evidence>
<gene>
    <name evidence="12" type="ORF">CHS0354_022783</name>
</gene>
<dbReference type="GO" id="GO:0004888">
    <property type="term" value="F:transmembrane signaling receptor activity"/>
    <property type="evidence" value="ECO:0007669"/>
    <property type="project" value="TreeGrafter"/>
</dbReference>
<evidence type="ECO:0000256" key="5">
    <source>
        <dbReference type="ARBA" id="ARBA00023136"/>
    </source>
</evidence>
<proteinExistence type="predicted"/>
<keyword evidence="7" id="KW-0675">Receptor</keyword>
<comment type="subcellular location">
    <subcellularLocation>
        <location evidence="1">Membrane</location>
        <topology evidence="1">Single-pass membrane protein</topology>
    </subcellularLocation>
</comment>
<keyword evidence="3 9" id="KW-0732">Signal</keyword>
<dbReference type="InterPro" id="IPR016187">
    <property type="entry name" value="CTDL_fold"/>
</dbReference>
<evidence type="ECO:0000256" key="2">
    <source>
        <dbReference type="ARBA" id="ARBA00022692"/>
    </source>
</evidence>
<evidence type="ECO:0000256" key="3">
    <source>
        <dbReference type="ARBA" id="ARBA00022729"/>
    </source>
</evidence>
<dbReference type="Gene3D" id="3.50.4.10">
    <property type="entry name" value="Hepatocyte Growth Factor"/>
    <property type="match status" value="1"/>
</dbReference>
<dbReference type="SMART" id="SM00445">
    <property type="entry name" value="LINK"/>
    <property type="match status" value="2"/>
</dbReference>
<dbReference type="PANTHER" id="PTHR10225:SF5">
    <property type="entry name" value="C-TYPE LECTIN DOMAIN-CONTAINING PROTEIN"/>
    <property type="match status" value="1"/>
</dbReference>
<feature type="domain" description="Apple" evidence="10">
    <location>
        <begin position="231"/>
        <end position="315"/>
    </location>
</feature>
<dbReference type="Pfam" id="PF00193">
    <property type="entry name" value="Xlink"/>
    <property type="match status" value="2"/>
</dbReference>
<dbReference type="GO" id="GO:0005886">
    <property type="term" value="C:plasma membrane"/>
    <property type="evidence" value="ECO:0007669"/>
    <property type="project" value="TreeGrafter"/>
</dbReference>
<sequence length="406" mass="45305">MHLSAVILVILQIFLVVVYSEENTRDISSVLELFPEFVQMNDKINKLENGLFPEFVQMKNMIKKLEKGWVLPHKTHLKNYRVKFELIESTVYSSGLECWIKCTETIGCTSASFQSEGGKCELSRVPYFSYDILEKAVGWDVFTIHSPVVSLHDHSYSLSLAAAKAHCVSLGLSIATLEDLNAAYNNGYQKCSCGWAANGVAYLVMQVADSNCLSSVGVLQCSWQSTWNVYCKPLKSSWALPYKTRLRNYRVKSEHIESTEFSSGLECWIKCTETNGCTSISFQSEGRKCELSRVPYFSYDVLEKAVGWDAFTKHSPVVSLHDHSYSLSLAAAKAHCVSLGLSIATLEDLNAAYNNGYQKCSCGWAANGVAYLVMQVADRNCLSSVGVLQCSWQSTWNVYCKPLISD</sequence>
<dbReference type="InterPro" id="IPR000538">
    <property type="entry name" value="Link_dom"/>
</dbReference>
<reference evidence="12" key="1">
    <citation type="journal article" date="2021" name="Genome Biol. Evol.">
        <title>A High-Quality Reference Genome for a Parasitic Bivalve with Doubly Uniparental Inheritance (Bivalvia: Unionida).</title>
        <authorList>
            <person name="Smith C.H."/>
        </authorList>
    </citation>
    <scope>NUCLEOTIDE SEQUENCE</scope>
    <source>
        <strain evidence="12">CHS0354</strain>
    </source>
</reference>
<dbReference type="InterPro" id="IPR003609">
    <property type="entry name" value="Pan_app"/>
</dbReference>
<evidence type="ECO:0000256" key="6">
    <source>
        <dbReference type="ARBA" id="ARBA00023157"/>
    </source>
</evidence>
<keyword evidence="5" id="KW-0472">Membrane</keyword>
<evidence type="ECO:0000259" key="11">
    <source>
        <dbReference type="PROSITE" id="PS50963"/>
    </source>
</evidence>
<dbReference type="GO" id="GO:0007155">
    <property type="term" value="P:cell adhesion"/>
    <property type="evidence" value="ECO:0007669"/>
    <property type="project" value="InterPro"/>
</dbReference>
<feature type="domain" description="Link" evidence="11">
    <location>
        <begin position="145"/>
        <end position="233"/>
    </location>
</feature>
<feature type="domain" description="Link" evidence="11">
    <location>
        <begin position="314"/>
        <end position="402"/>
    </location>
</feature>
<evidence type="ECO:0000313" key="12">
    <source>
        <dbReference type="EMBL" id="KAK3583751.1"/>
    </source>
</evidence>
<keyword evidence="4" id="KW-1133">Transmembrane helix</keyword>
<keyword evidence="6" id="KW-1015">Disulfide bond</keyword>
<dbReference type="AlphaFoldDB" id="A0AAE0S1V5"/>
<dbReference type="Pfam" id="PF00024">
    <property type="entry name" value="PAN_1"/>
    <property type="match status" value="1"/>
</dbReference>
<evidence type="ECO:0000256" key="4">
    <source>
        <dbReference type="ARBA" id="ARBA00022989"/>
    </source>
</evidence>
<reference evidence="12" key="3">
    <citation type="submission" date="2023-05" db="EMBL/GenBank/DDBJ databases">
        <authorList>
            <person name="Smith C.H."/>
        </authorList>
    </citation>
    <scope>NUCLEOTIDE SEQUENCE</scope>
    <source>
        <strain evidence="12">CHS0354</strain>
        <tissue evidence="12">Mantle</tissue>
    </source>
</reference>
<evidence type="ECO:0000256" key="8">
    <source>
        <dbReference type="ARBA" id="ARBA00023180"/>
    </source>
</evidence>
<comment type="caution">
    <text evidence="12">The sequence shown here is derived from an EMBL/GenBank/DDBJ whole genome shotgun (WGS) entry which is preliminary data.</text>
</comment>
<keyword evidence="2" id="KW-0812">Transmembrane</keyword>
<name>A0AAE0S1V5_9BIVA</name>
<dbReference type="EMBL" id="JAEAOA010001385">
    <property type="protein sequence ID" value="KAK3583751.1"/>
    <property type="molecule type" value="Genomic_DNA"/>
</dbReference>
<evidence type="ECO:0000256" key="7">
    <source>
        <dbReference type="ARBA" id="ARBA00023170"/>
    </source>
</evidence>
<dbReference type="PROSITE" id="PS50948">
    <property type="entry name" value="PAN"/>
    <property type="match status" value="1"/>
</dbReference>
<reference evidence="12" key="2">
    <citation type="journal article" date="2021" name="Genome Biol. Evol.">
        <title>Developing a high-quality reference genome for a parasitic bivalve with doubly uniparental inheritance (Bivalvia: Unionida).</title>
        <authorList>
            <person name="Smith C.H."/>
        </authorList>
    </citation>
    <scope>NUCLEOTIDE SEQUENCE</scope>
    <source>
        <strain evidence="12">CHS0354</strain>
        <tissue evidence="12">Mantle</tissue>
    </source>
</reference>
<dbReference type="GO" id="GO:0005540">
    <property type="term" value="F:hyaluronic acid binding"/>
    <property type="evidence" value="ECO:0007669"/>
    <property type="project" value="InterPro"/>
</dbReference>
<dbReference type="Proteomes" id="UP001195483">
    <property type="component" value="Unassembled WGS sequence"/>
</dbReference>
<dbReference type="SUPFAM" id="SSF56436">
    <property type="entry name" value="C-type lectin-like"/>
    <property type="match status" value="2"/>
</dbReference>
<dbReference type="InterPro" id="IPR043210">
    <property type="entry name" value="CD44_antigen-like"/>
</dbReference>
<organism evidence="12 13">
    <name type="scientific">Potamilus streckersoni</name>
    <dbReference type="NCBI Taxonomy" id="2493646"/>
    <lineage>
        <taxon>Eukaryota</taxon>
        <taxon>Metazoa</taxon>
        <taxon>Spiralia</taxon>
        <taxon>Lophotrochozoa</taxon>
        <taxon>Mollusca</taxon>
        <taxon>Bivalvia</taxon>
        <taxon>Autobranchia</taxon>
        <taxon>Heteroconchia</taxon>
        <taxon>Palaeoheterodonta</taxon>
        <taxon>Unionida</taxon>
        <taxon>Unionoidea</taxon>
        <taxon>Unionidae</taxon>
        <taxon>Ambleminae</taxon>
        <taxon>Lampsilini</taxon>
        <taxon>Potamilus</taxon>
    </lineage>
</organism>
<dbReference type="Gene3D" id="3.10.100.10">
    <property type="entry name" value="Mannose-Binding Protein A, subunit A"/>
    <property type="match status" value="2"/>
</dbReference>
<accession>A0AAE0S1V5</accession>
<protein>
    <submittedName>
        <fullName evidence="12">Uncharacterized protein</fullName>
    </submittedName>
</protein>
<dbReference type="PROSITE" id="PS50963">
    <property type="entry name" value="LINK_2"/>
    <property type="match status" value="2"/>
</dbReference>
<feature type="signal peptide" evidence="9">
    <location>
        <begin position="1"/>
        <end position="20"/>
    </location>
</feature>
<dbReference type="PANTHER" id="PTHR10225">
    <property type="entry name" value="HYALURONAN RECEPTOR"/>
    <property type="match status" value="1"/>
</dbReference>
<evidence type="ECO:0000259" key="10">
    <source>
        <dbReference type="PROSITE" id="PS50948"/>
    </source>
</evidence>
<dbReference type="InterPro" id="IPR016186">
    <property type="entry name" value="C-type_lectin-like/link_sf"/>
</dbReference>
<keyword evidence="13" id="KW-1185">Reference proteome</keyword>
<evidence type="ECO:0000256" key="9">
    <source>
        <dbReference type="SAM" id="SignalP"/>
    </source>
</evidence>
<evidence type="ECO:0000313" key="13">
    <source>
        <dbReference type="Proteomes" id="UP001195483"/>
    </source>
</evidence>